<keyword evidence="2" id="KW-1185">Reference proteome</keyword>
<name>A0A9C6U9S2_FRAOC</name>
<feature type="region of interest" description="Disordered" evidence="1">
    <location>
        <begin position="1"/>
        <end position="60"/>
    </location>
</feature>
<protein>
    <submittedName>
        <fullName evidence="3">Uncharacterized protein LOC127749467</fullName>
    </submittedName>
</protein>
<evidence type="ECO:0000313" key="2">
    <source>
        <dbReference type="Proteomes" id="UP000504606"/>
    </source>
</evidence>
<dbReference type="RefSeq" id="XP_052123628.1">
    <property type="nucleotide sequence ID" value="XM_052267668.1"/>
</dbReference>
<organism evidence="2 3">
    <name type="scientific">Frankliniella occidentalis</name>
    <name type="common">Western flower thrips</name>
    <name type="synonym">Euthrips occidentalis</name>
    <dbReference type="NCBI Taxonomy" id="133901"/>
    <lineage>
        <taxon>Eukaryota</taxon>
        <taxon>Metazoa</taxon>
        <taxon>Ecdysozoa</taxon>
        <taxon>Arthropoda</taxon>
        <taxon>Hexapoda</taxon>
        <taxon>Insecta</taxon>
        <taxon>Pterygota</taxon>
        <taxon>Neoptera</taxon>
        <taxon>Paraneoptera</taxon>
        <taxon>Thysanoptera</taxon>
        <taxon>Terebrantia</taxon>
        <taxon>Thripoidea</taxon>
        <taxon>Thripidae</taxon>
        <taxon>Frankliniella</taxon>
    </lineage>
</organism>
<gene>
    <name evidence="3" type="primary">LOC127749467</name>
</gene>
<sequence length="742" mass="83991">MSFDAVSSGSENGKDLTHVYDESISTRRKGDKGTILNEEPVVLGSSSDEEEEQVTSFFKKSPTFDRSKENVLLRDESDGSNSILYDEQSVLKTKWPRQGSNTKNMPDSPVDIEHEEKCEEIIGWPESVGGKKPSATERQIDMHQKSAFRCPELLCGYVSSRLCLLRSHAGSVHGIGPEHLQAFISDAQNLSKQGWRTTTLARVSTAMGASAASQSHREVVKKVLNAHLIDVQDFEGETEPKNANVKSVQQGRGITRQLLIKAGIAPEVDASDLCETARLYVDFEKTRGVLQEKTIFAHAKYMHRFINFAQTFLSTYDEITGMTSSEAVCKYQELISNIMAPNTLKNNAAAMISVLQLAYNHPAFKLNSLIPKPTIKKILRFWVAFKNDYEKRARIDQRRKLNSEVETETSILDIVVALNKLNQDFDIRRRLRILSQIPRNSKRIPEPFEEHWKVVTCVLGVFLMLQGARLWTALGLKTGEIYTACKHSGTFILRIACNKTANWKGHAVVALKETQYAIFRQFAEIRQNLDMGNELLVTTTGRPATNLLNPIIKILGYPITFNMVRKTIETNCYVIEENSVQNRQEVASYLCHSTRVADTYYRFKSNAALISEAKRVESILSQVLACEIVKNGNFLPENCKDKFPPKEALSSKLDEVWMTEDINFCPLTDTAFNQIASWWRDKFRNQAASHFAEDFVRANIRPSRGTVEALLKKTIWRNDTGDMPTRIQKCVVDKIENKRILT</sequence>
<dbReference type="AlphaFoldDB" id="A0A9C6U9S2"/>
<feature type="compositionally biased region" description="Basic and acidic residues" evidence="1">
    <location>
        <begin position="12"/>
        <end position="25"/>
    </location>
</feature>
<reference evidence="3" key="1">
    <citation type="submission" date="2025-08" db="UniProtKB">
        <authorList>
            <consortium name="RefSeq"/>
        </authorList>
    </citation>
    <scope>IDENTIFICATION</scope>
    <source>
        <tissue evidence="3">Whole organism</tissue>
    </source>
</reference>
<feature type="compositionally biased region" description="Polar residues" evidence="1">
    <location>
        <begin position="1"/>
        <end position="11"/>
    </location>
</feature>
<dbReference type="OrthoDB" id="8964969at2759"/>
<evidence type="ECO:0000256" key="1">
    <source>
        <dbReference type="SAM" id="MobiDB-lite"/>
    </source>
</evidence>
<dbReference type="GeneID" id="127749467"/>
<dbReference type="KEGG" id="foc:127749467"/>
<proteinExistence type="predicted"/>
<accession>A0A9C6U9S2</accession>
<dbReference type="Proteomes" id="UP000504606">
    <property type="component" value="Unplaced"/>
</dbReference>
<evidence type="ECO:0000313" key="3">
    <source>
        <dbReference type="RefSeq" id="XP_052123628.1"/>
    </source>
</evidence>